<comment type="caution">
    <text evidence="1">The sequence shown here is derived from an EMBL/GenBank/DDBJ whole genome shotgun (WGS) entry which is preliminary data.</text>
</comment>
<proteinExistence type="predicted"/>
<reference evidence="1 2" key="1">
    <citation type="submission" date="2012-04" db="EMBL/GenBank/DDBJ databases">
        <authorList>
            <person name="Genoscope - CEA"/>
        </authorList>
    </citation>
    <scope>NUCLEOTIDE SEQUENCE [LARGE SCALE GENOMIC DNA]</scope>
    <source>
        <strain evidence="1 2">9809</strain>
    </source>
</reference>
<evidence type="ECO:0000313" key="2">
    <source>
        <dbReference type="Proteomes" id="UP000004775"/>
    </source>
</evidence>
<protein>
    <submittedName>
        <fullName evidence="1">Uncharacterized protein</fullName>
    </submittedName>
</protein>
<organism evidence="1 2">
    <name type="scientific">Microcystis aeruginosa PCC 9809</name>
    <dbReference type="NCBI Taxonomy" id="1160285"/>
    <lineage>
        <taxon>Bacteria</taxon>
        <taxon>Bacillati</taxon>
        <taxon>Cyanobacteriota</taxon>
        <taxon>Cyanophyceae</taxon>
        <taxon>Oscillatoriophycideae</taxon>
        <taxon>Chroococcales</taxon>
        <taxon>Microcystaceae</taxon>
        <taxon>Microcystis</taxon>
    </lineage>
</organism>
<dbReference type="Proteomes" id="UP000004775">
    <property type="component" value="Unassembled WGS sequence"/>
</dbReference>
<dbReference type="HOGENOM" id="CLU_1045141_0_0_3"/>
<accession>I4I6Z3</accession>
<dbReference type="RefSeq" id="WP_002799641.1">
    <property type="nucleotide sequence ID" value="NZ_HE973975.1"/>
</dbReference>
<name>I4I6Z3_MICAE</name>
<dbReference type="EMBL" id="CAIO01000736">
    <property type="protein sequence ID" value="CCI30067.1"/>
    <property type="molecule type" value="Genomic_DNA"/>
</dbReference>
<gene>
    <name evidence="1" type="ORF">MICAH_7610002</name>
</gene>
<dbReference type="AlphaFoldDB" id="I4I6Z3"/>
<evidence type="ECO:0000313" key="1">
    <source>
        <dbReference type="EMBL" id="CCI30067.1"/>
    </source>
</evidence>
<sequence>MDNRIISSYVKAIRTGSNANLISVKSSSPQDEKSLSNNKAIILLAKKFNSEETDIPMRNFLLNNSDNFKKPPPTDSRTSHEKTIDCLADSYKSGINPNFSSRLKGEKTMDTIIANIDKSQKRLCELSNNLLLWLQTPDEIVFKLDQYLTPLMKCAYQLDGHLALLPNFLATSKGVPRQKPRSLIGRIRVSLTQAPERERIDFMAKINCLCTLIEAYREKPNAIDLQKIENCVVVIKIDVSRISAKLADQVRQDFDFQSRYPIPLNI</sequence>